<dbReference type="EMBL" id="JAATEM010000008">
    <property type="protein sequence ID" value="NJP50081.1"/>
    <property type="molecule type" value="Genomic_DNA"/>
</dbReference>
<organism evidence="1 2">
    <name type="scientific">Streptomyces composti</name>
    <dbReference type="NCBI Taxonomy" id="2720025"/>
    <lineage>
        <taxon>Bacteria</taxon>
        <taxon>Bacillati</taxon>
        <taxon>Actinomycetota</taxon>
        <taxon>Actinomycetes</taxon>
        <taxon>Kitasatosporales</taxon>
        <taxon>Streptomycetaceae</taxon>
        <taxon>Streptomyces</taxon>
    </lineage>
</organism>
<keyword evidence="2" id="KW-1185">Reference proteome</keyword>
<evidence type="ECO:0000313" key="2">
    <source>
        <dbReference type="Proteomes" id="UP000730591"/>
    </source>
</evidence>
<name>A0ABX1A5Z6_9ACTN</name>
<accession>A0ABX1A5Z6</accession>
<reference evidence="1 2" key="1">
    <citation type="submission" date="2020-03" db="EMBL/GenBank/DDBJ databases">
        <title>WGS of actinomycetes isolated from Thailand.</title>
        <authorList>
            <person name="Thawai C."/>
        </authorList>
    </citation>
    <scope>NUCLEOTIDE SEQUENCE [LARGE SCALE GENOMIC DNA]</scope>
    <source>
        <strain evidence="1 2">SBST2-5</strain>
    </source>
</reference>
<gene>
    <name evidence="1" type="ORF">HCJ93_08350</name>
</gene>
<dbReference type="Proteomes" id="UP000730591">
    <property type="component" value="Unassembled WGS sequence"/>
</dbReference>
<protein>
    <submittedName>
        <fullName evidence="1">Uncharacterized protein</fullName>
    </submittedName>
</protein>
<comment type="caution">
    <text evidence="1">The sequence shown here is derived from an EMBL/GenBank/DDBJ whole genome shotgun (WGS) entry which is preliminary data.</text>
</comment>
<proteinExistence type="predicted"/>
<sequence length="108" mass="11461">MATWTFRPPTVDEGPASWDDPLFLRVKLARGISIQELPQGTYRALRFPTQDEIAAAVTFYMGGHEYEVDDATKTALINAGVGVTSANFSLPAGTYGAGGYGDGPYGGV</sequence>
<dbReference type="RefSeq" id="WP_167992563.1">
    <property type="nucleotide sequence ID" value="NZ_JAATEM010000008.1"/>
</dbReference>
<evidence type="ECO:0000313" key="1">
    <source>
        <dbReference type="EMBL" id="NJP50081.1"/>
    </source>
</evidence>